<dbReference type="GO" id="GO:0016887">
    <property type="term" value="F:ATP hydrolysis activity"/>
    <property type="evidence" value="ECO:0007669"/>
    <property type="project" value="InterPro"/>
</dbReference>
<comment type="catalytic activity">
    <reaction evidence="13">
        <text>ATP + H2O + xenobioticSide 1 = ADP + phosphate + xenobioticSide 2.</text>
        <dbReference type="EC" id="7.6.2.2"/>
    </reaction>
</comment>
<dbReference type="SUPFAM" id="SSF90123">
    <property type="entry name" value="ABC transporter transmembrane region"/>
    <property type="match status" value="2"/>
</dbReference>
<feature type="transmembrane region" description="Helical" evidence="17">
    <location>
        <begin position="144"/>
        <end position="162"/>
    </location>
</feature>
<dbReference type="FunFam" id="1.20.1560.10:FF:000001">
    <property type="entry name" value="ATP-binding cassette subfamily C member 1"/>
    <property type="match status" value="1"/>
</dbReference>
<keyword evidence="6" id="KW-0677">Repeat</keyword>
<gene>
    <name evidence="20" type="primary">ABCC2</name>
</gene>
<evidence type="ECO:0000256" key="7">
    <source>
        <dbReference type="ARBA" id="ARBA00022741"/>
    </source>
</evidence>
<dbReference type="InterPro" id="IPR050173">
    <property type="entry name" value="ABC_transporter_C-like"/>
</dbReference>
<reference evidence="20" key="1">
    <citation type="submission" date="2025-08" db="UniProtKB">
        <authorList>
            <consortium name="Ensembl"/>
        </authorList>
    </citation>
    <scope>IDENTIFICATION</scope>
</reference>
<keyword evidence="9" id="KW-1278">Translocase</keyword>
<evidence type="ECO:0000256" key="3">
    <source>
        <dbReference type="ARBA" id="ARBA00022448"/>
    </source>
</evidence>
<evidence type="ECO:0000256" key="12">
    <source>
        <dbReference type="ARBA" id="ARBA00023136"/>
    </source>
</evidence>
<keyword evidence="3" id="KW-0813">Transport</keyword>
<evidence type="ECO:0000259" key="18">
    <source>
        <dbReference type="PROSITE" id="PS50893"/>
    </source>
</evidence>
<feature type="transmembrane region" description="Helical" evidence="17">
    <location>
        <begin position="1045"/>
        <end position="1068"/>
    </location>
</feature>
<dbReference type="InterPro" id="IPR011527">
    <property type="entry name" value="ABC1_TM_dom"/>
</dbReference>
<evidence type="ECO:0000313" key="20">
    <source>
        <dbReference type="Ensembl" id="ENSACDP00005022506.1"/>
    </source>
</evidence>
<comment type="similarity">
    <text evidence="2">Belongs to the ABC transporter superfamily. ABCC family. Conjugate transporter (TC 3.A.1.208) subfamily.</text>
</comment>
<dbReference type="Proteomes" id="UP000694521">
    <property type="component" value="Unplaced"/>
</dbReference>
<dbReference type="Gene3D" id="1.20.1560.10">
    <property type="entry name" value="ABC transporter type 1, transmembrane domain"/>
    <property type="match status" value="2"/>
</dbReference>
<dbReference type="PROSITE" id="PS00211">
    <property type="entry name" value="ABC_TRANSPORTER_1"/>
    <property type="match status" value="2"/>
</dbReference>
<feature type="domain" description="ABC transporter" evidence="18">
    <location>
        <begin position="1375"/>
        <end position="1609"/>
    </location>
</feature>
<dbReference type="FunFam" id="3.40.50.300:FF:000293">
    <property type="entry name" value="ATP binding cassette subfamily C member 1"/>
    <property type="match status" value="1"/>
</dbReference>
<name>A0A8B9IPE3_ANSCY</name>
<evidence type="ECO:0000259" key="19">
    <source>
        <dbReference type="PROSITE" id="PS50929"/>
    </source>
</evidence>
<dbReference type="GO" id="GO:0008559">
    <property type="term" value="F:ABC-type xenobiotic transporter activity"/>
    <property type="evidence" value="ECO:0007669"/>
    <property type="project" value="UniProtKB-EC"/>
</dbReference>
<evidence type="ECO:0000256" key="4">
    <source>
        <dbReference type="ARBA" id="ARBA00022475"/>
    </source>
</evidence>
<reference evidence="20" key="2">
    <citation type="submission" date="2025-09" db="UniProtKB">
        <authorList>
            <consortium name="Ensembl"/>
        </authorList>
    </citation>
    <scope>IDENTIFICATION</scope>
</reference>
<evidence type="ECO:0000256" key="5">
    <source>
        <dbReference type="ARBA" id="ARBA00022692"/>
    </source>
</evidence>
<dbReference type="FunFam" id="1.20.1560.10:FF:000007">
    <property type="entry name" value="ATP-binding cassette subfamily C member 1"/>
    <property type="match status" value="1"/>
</dbReference>
<feature type="transmembrane region" description="Helical" evidence="17">
    <location>
        <begin position="1099"/>
        <end position="1125"/>
    </location>
</feature>
<feature type="transmembrane region" description="Helical" evidence="17">
    <location>
        <begin position="518"/>
        <end position="538"/>
    </location>
</feature>
<feature type="domain" description="ABC transmembrane type-1" evidence="19">
    <location>
        <begin position="1055"/>
        <end position="1339"/>
    </location>
</feature>
<evidence type="ECO:0000313" key="21">
    <source>
        <dbReference type="Proteomes" id="UP000694521"/>
    </source>
</evidence>
<feature type="region of interest" description="Disordered" evidence="16">
    <location>
        <begin position="1004"/>
        <end position="1023"/>
    </location>
</feature>
<dbReference type="InterPro" id="IPR017871">
    <property type="entry name" value="ABC_transporter-like_CS"/>
</dbReference>
<feature type="transmembrane region" description="Helical" evidence="17">
    <location>
        <begin position="1174"/>
        <end position="1191"/>
    </location>
</feature>
<feature type="transmembrane region" description="Helical" evidence="17">
    <location>
        <begin position="204"/>
        <end position="221"/>
    </location>
</feature>
<dbReference type="SUPFAM" id="SSF52540">
    <property type="entry name" value="P-loop containing nucleoside triphosphate hydrolases"/>
    <property type="match status" value="2"/>
</dbReference>
<sequence length="1620" mass="181488">MWEREKKKEKLGKSPGSAGERVAEGTWILGACEGHCSMRTAQLPHSAGWQDSHNQAERGEGAAVSSLLNRAMSAALEKFCGSVFWNASYLTRPDADLPECFQKTVLVWIPLGFLWVFTPWQLLPMCRSKEKKSSLTKLYIFKQVLCVLLVLTAVAELALAFLEDTGQDSPPAVQYTNPSLYMVTWFLVLLIHDTRRFCLRRDSGILFFFWILSLLCGILPFQSLVRRALQDSISDVPRFVLFFISYGLQLLLFLLSGFSDVAPEAKEITKKNPEVTASFLSSITFEWYSRMVYKGYRKPLEIEDVWDLKDKDKIQVIYGTFEKNMKTAVRKAQAELEKRKRKKRQREGDPDHGNSMSKAQSQDVLVMEEKQPKKKKKGAKGPRKDYPRGWLMKTLCKTFWQNLLLSVAFKLVHDGLVFVSPQLLKLLIAFVSDEEAFAWQGYLYSILLFLTALIQSLCLQQYFNLCFHLGTNVRASLIAAIYKKALTMSSATRKESTVGETVNLMSADAQRFMDMANFVHQLWSSPLQIIVSIVFLWGELGPSVLAGIAVMVLLVPINGFLVAKAKTIQVRNMKNKDERMKIMTEVLNGIKILKLFAWEPSFEKRINEIRARELKDLLNFTYLQSISIFVFTCAPFLVSLASFAVYVLVDENNVLDAQKAFTAISLFNVLRFPMAMLPLVLSSLVQTNVSTERLERYLGGEELDTSAIRHDPISGSAVRFSDATFSWEQDGNAAIRDVTLDIAPGSLVAVVGAVGSGKSSLVSAMLGEMENIKGHINIQGSLAYVPQQAWIQNATLKDNILFGSELDEERYQQVIKACALLPDLELLPAGDQTEIGEKGINLSGGQKQRVSLARAVYSNADIYVLDDPLSAVDAHVGKYLFEHVLGPKGLLQKKTRILVTHGISFLPQVDNIVVLVAGAVSEHGSYSTLLENRGAFAQFLNSYGNQEEEAAEKNTTAVALGEVEEQSDETLEPCVEEGPDDVVSATLKREASIHRREFIRSLSTKSTSSWKKPQEEPPKKVKGQQLIEKEAVETGKVKFSMYLRYLRAVGLGYSFWVAMGYVGQYVAYVGTNLWLSAWTDDAERYQNQTYPVQQRDLRIGVFGALGVSQAIFLLFATILCAHGAVQASRIMHQRLLSNILRVPMSFFDTTPTGRIVNRFAKDIFTVDETIPMSFRSWLSCFMAIISTLLMISLATPFFTIIVIPLGIFYYFVLRFYISTSRQLRRLDSVTRSPIYSHFGETVSGLSVIRAYGHQQRFLKQNESTMDINQKSVYSWIVSNRWLAIRLEFVGSLVVFFSALLAVISKGTLDGGIVGLSISSALNVTQTLNWLVRMSSELETNIVAVERVHEYTKVKTEAAWVTEKRPPHGWPSKGEIQFIDYEVRYRPELELVLQGITCNIESTEKVGVVGRTGAGKSSLTNCLFRVLEAAGGKIIIDGVDIATIGLHDLRQNLTVIPQDPVLFTGTLRMNLDPFDQYTDEEVWKALELAHLKAYVQDLPERLQHVVSEGGENLSVGQRQLVCLARALLRKAKILILDEATAAVDLETDHLIQTTIRSAFADCTVLTIAHRLHTIMDSNRVMVMQAGRIVEYDSPEELLQKQGIFSAMAKDAGITNTETTTL</sequence>
<dbReference type="Pfam" id="PF00664">
    <property type="entry name" value="ABC_membrane"/>
    <property type="match status" value="2"/>
</dbReference>
<evidence type="ECO:0000256" key="16">
    <source>
        <dbReference type="SAM" id="MobiDB-lite"/>
    </source>
</evidence>
<keyword evidence="5 17" id="KW-0812">Transmembrane</keyword>
<feature type="transmembrane region" description="Helical" evidence="17">
    <location>
        <begin position="174"/>
        <end position="192"/>
    </location>
</feature>
<feature type="transmembrane region" description="Helical" evidence="17">
    <location>
        <begin position="1197"/>
        <end position="1217"/>
    </location>
</feature>
<feature type="region of interest" description="Disordered" evidence="16">
    <location>
        <begin position="332"/>
        <end position="385"/>
    </location>
</feature>
<evidence type="ECO:0000256" key="11">
    <source>
        <dbReference type="ARBA" id="ARBA00023055"/>
    </source>
</evidence>
<keyword evidence="8" id="KW-0067">ATP-binding</keyword>
<dbReference type="GO" id="GO:0005524">
    <property type="term" value="F:ATP binding"/>
    <property type="evidence" value="ECO:0007669"/>
    <property type="project" value="UniProtKB-KW"/>
</dbReference>
<keyword evidence="12 17" id="KW-0472">Membrane</keyword>
<feature type="transmembrane region" description="Helical" evidence="17">
    <location>
        <begin position="241"/>
        <end position="262"/>
    </location>
</feature>
<dbReference type="FunFam" id="3.40.50.300:FF:000074">
    <property type="entry name" value="Multidrug resistance-associated protein 5 isoform 1"/>
    <property type="match status" value="1"/>
</dbReference>
<keyword evidence="11" id="KW-0445">Lipid transport</keyword>
<dbReference type="Ensembl" id="ENSACDT00005026933.1">
    <property type="protein sequence ID" value="ENSACDP00005022506.1"/>
    <property type="gene ID" value="ENSACDG00005016328.1"/>
</dbReference>
<keyword evidence="4" id="KW-1003">Cell membrane</keyword>
<evidence type="ECO:0000256" key="2">
    <source>
        <dbReference type="ARBA" id="ARBA00009726"/>
    </source>
</evidence>
<dbReference type="InterPro" id="IPR003593">
    <property type="entry name" value="AAA+_ATPase"/>
</dbReference>
<organism evidence="20 21">
    <name type="scientific">Anser cygnoides</name>
    <name type="common">Swan goose</name>
    <dbReference type="NCBI Taxonomy" id="8845"/>
    <lineage>
        <taxon>Eukaryota</taxon>
        <taxon>Metazoa</taxon>
        <taxon>Chordata</taxon>
        <taxon>Craniata</taxon>
        <taxon>Vertebrata</taxon>
        <taxon>Euteleostomi</taxon>
        <taxon>Archelosauria</taxon>
        <taxon>Archosauria</taxon>
        <taxon>Dinosauria</taxon>
        <taxon>Saurischia</taxon>
        <taxon>Theropoda</taxon>
        <taxon>Coelurosauria</taxon>
        <taxon>Aves</taxon>
        <taxon>Neognathae</taxon>
        <taxon>Galloanserae</taxon>
        <taxon>Anseriformes</taxon>
        <taxon>Anatidae</taxon>
        <taxon>Anserinae</taxon>
        <taxon>Anser</taxon>
    </lineage>
</organism>
<feature type="compositionally biased region" description="Polar residues" evidence="16">
    <location>
        <begin position="354"/>
        <end position="363"/>
    </location>
</feature>
<dbReference type="Gene3D" id="3.40.50.300">
    <property type="entry name" value="P-loop containing nucleotide triphosphate hydrolases"/>
    <property type="match status" value="2"/>
</dbReference>
<keyword evidence="10 17" id="KW-1133">Transmembrane helix</keyword>
<feature type="transmembrane region" description="Helical" evidence="17">
    <location>
        <begin position="620"/>
        <end position="649"/>
    </location>
</feature>
<evidence type="ECO:0000256" key="15">
    <source>
        <dbReference type="ARBA" id="ARBA00047576"/>
    </source>
</evidence>
<dbReference type="InterPro" id="IPR027417">
    <property type="entry name" value="P-loop_NTPase"/>
</dbReference>
<proteinExistence type="inferred from homology"/>
<evidence type="ECO:0000256" key="17">
    <source>
        <dbReference type="SAM" id="Phobius"/>
    </source>
</evidence>
<accession>A0A8B9IPE3</accession>
<evidence type="ECO:0000256" key="1">
    <source>
        <dbReference type="ARBA" id="ARBA00004651"/>
    </source>
</evidence>
<feature type="compositionally biased region" description="Basic residues" evidence="16">
    <location>
        <begin position="372"/>
        <end position="381"/>
    </location>
</feature>
<feature type="transmembrane region" description="Helical" evidence="17">
    <location>
        <begin position="399"/>
        <end position="419"/>
    </location>
</feature>
<keyword evidence="7" id="KW-0547">Nucleotide-binding</keyword>
<dbReference type="Pfam" id="PF24357">
    <property type="entry name" value="TMD0_ABC"/>
    <property type="match status" value="1"/>
</dbReference>
<comment type="subcellular location">
    <subcellularLocation>
        <location evidence="1">Cell membrane</location>
        <topology evidence="1">Multi-pass membrane protein</topology>
    </subcellularLocation>
</comment>
<feature type="transmembrane region" description="Helical" evidence="17">
    <location>
        <begin position="439"/>
        <end position="459"/>
    </location>
</feature>
<dbReference type="InterPro" id="IPR003439">
    <property type="entry name" value="ABC_transporter-like_ATP-bd"/>
</dbReference>
<dbReference type="PANTHER" id="PTHR24223">
    <property type="entry name" value="ATP-BINDING CASSETTE SUB-FAMILY C"/>
    <property type="match status" value="1"/>
</dbReference>
<dbReference type="CDD" id="cd18595">
    <property type="entry name" value="ABC_6TM_MRP1_2_3_6_D1_like"/>
    <property type="match status" value="1"/>
</dbReference>
<dbReference type="PROSITE" id="PS50929">
    <property type="entry name" value="ABC_TM1F"/>
    <property type="match status" value="2"/>
</dbReference>
<keyword evidence="21" id="KW-1185">Reference proteome</keyword>
<dbReference type="Pfam" id="PF00005">
    <property type="entry name" value="ABC_tran"/>
    <property type="match status" value="2"/>
</dbReference>
<dbReference type="CDD" id="cd03250">
    <property type="entry name" value="ABCC_MRP_domain1"/>
    <property type="match status" value="1"/>
</dbReference>
<feature type="transmembrane region" description="Helical" evidence="17">
    <location>
        <begin position="1282"/>
        <end position="1304"/>
    </location>
</feature>
<comment type="catalytic activity">
    <reaction evidence="15">
        <text>17beta-estradiol 17-O-(beta-D-glucuronate)(in) + ATP + H2O = 17beta-estradiol 17-O-(beta-D-glucuronate)(out) + ADP + phosphate + H(+)</text>
        <dbReference type="Rhea" id="RHEA:60128"/>
        <dbReference type="ChEBI" id="CHEBI:15377"/>
        <dbReference type="ChEBI" id="CHEBI:15378"/>
        <dbReference type="ChEBI" id="CHEBI:30616"/>
        <dbReference type="ChEBI" id="CHEBI:43474"/>
        <dbReference type="ChEBI" id="CHEBI:82961"/>
        <dbReference type="ChEBI" id="CHEBI:456216"/>
    </reaction>
    <physiologicalReaction direction="left-to-right" evidence="15">
        <dbReference type="Rhea" id="RHEA:60129"/>
    </physiologicalReaction>
</comment>
<evidence type="ECO:0000256" key="10">
    <source>
        <dbReference type="ARBA" id="ARBA00022989"/>
    </source>
</evidence>
<comment type="catalytic activity">
    <reaction evidence="14">
        <text>leukotriene C4(in) + ATP + H2O = leukotriene C4(out) + ADP + phosphate + H(+)</text>
        <dbReference type="Rhea" id="RHEA:38963"/>
        <dbReference type="ChEBI" id="CHEBI:15377"/>
        <dbReference type="ChEBI" id="CHEBI:15378"/>
        <dbReference type="ChEBI" id="CHEBI:30616"/>
        <dbReference type="ChEBI" id="CHEBI:43474"/>
        <dbReference type="ChEBI" id="CHEBI:57973"/>
        <dbReference type="ChEBI" id="CHEBI:456216"/>
    </reaction>
    <physiologicalReaction direction="left-to-right" evidence="14">
        <dbReference type="Rhea" id="RHEA:38964"/>
    </physiologicalReaction>
</comment>
<dbReference type="SMART" id="SM00382">
    <property type="entry name" value="AAA"/>
    <property type="match status" value="2"/>
</dbReference>
<feature type="domain" description="ABC transmembrane type-1" evidence="19">
    <location>
        <begin position="404"/>
        <end position="686"/>
    </location>
</feature>
<evidence type="ECO:0000256" key="8">
    <source>
        <dbReference type="ARBA" id="ARBA00022840"/>
    </source>
</evidence>
<dbReference type="InterPro" id="IPR005292">
    <property type="entry name" value="MRP"/>
</dbReference>
<evidence type="ECO:0000256" key="14">
    <source>
        <dbReference type="ARBA" id="ARBA00047523"/>
    </source>
</evidence>
<feature type="domain" description="ABC transporter" evidence="18">
    <location>
        <begin position="718"/>
        <end position="942"/>
    </location>
</feature>
<dbReference type="NCBIfam" id="TIGR00957">
    <property type="entry name" value="MRP_assoc_pro"/>
    <property type="match status" value="1"/>
</dbReference>
<evidence type="ECO:0000256" key="13">
    <source>
        <dbReference type="ARBA" id="ARBA00034018"/>
    </source>
</evidence>
<evidence type="ECO:0000256" key="6">
    <source>
        <dbReference type="ARBA" id="ARBA00022737"/>
    </source>
</evidence>
<dbReference type="CDD" id="cd18603">
    <property type="entry name" value="ABC_6TM_MRP1_2_3_6_D2_like"/>
    <property type="match status" value="1"/>
</dbReference>
<dbReference type="GO" id="GO:0006869">
    <property type="term" value="P:lipid transport"/>
    <property type="evidence" value="ECO:0007669"/>
    <property type="project" value="UniProtKB-KW"/>
</dbReference>
<dbReference type="GO" id="GO:0016324">
    <property type="term" value="C:apical plasma membrane"/>
    <property type="evidence" value="ECO:0007669"/>
    <property type="project" value="TreeGrafter"/>
</dbReference>
<dbReference type="PROSITE" id="PS50893">
    <property type="entry name" value="ABC_TRANSPORTER_2"/>
    <property type="match status" value="2"/>
</dbReference>
<evidence type="ECO:0000256" key="9">
    <source>
        <dbReference type="ARBA" id="ARBA00022967"/>
    </source>
</evidence>
<evidence type="ECO:0008006" key="22">
    <source>
        <dbReference type="Google" id="ProtNLM"/>
    </source>
</evidence>
<dbReference type="InterPro" id="IPR056227">
    <property type="entry name" value="TMD0_ABC"/>
</dbReference>
<protein>
    <recommendedName>
        <fullName evidence="22">Canalicular multispecific organic anion transporter 1</fullName>
    </recommendedName>
</protein>
<feature type="transmembrane region" description="Helical" evidence="17">
    <location>
        <begin position="661"/>
        <end position="685"/>
    </location>
</feature>
<dbReference type="CDD" id="cd03244">
    <property type="entry name" value="ABCC_MRP_domain2"/>
    <property type="match status" value="1"/>
</dbReference>
<dbReference type="PANTHER" id="PTHR24223:SF176">
    <property type="entry name" value="ATP-BINDING CASSETTE SUB-FAMILY C MEMBER 2"/>
    <property type="match status" value="1"/>
</dbReference>
<feature type="transmembrane region" description="Helical" evidence="17">
    <location>
        <begin position="544"/>
        <end position="563"/>
    </location>
</feature>
<dbReference type="InterPro" id="IPR036640">
    <property type="entry name" value="ABC1_TM_sf"/>
</dbReference>